<comment type="caution">
    <text evidence="4">The sequence shown here is derived from an EMBL/GenBank/DDBJ whole genome shotgun (WGS) entry which is preliminary data.</text>
</comment>
<dbReference type="InterPro" id="IPR007167">
    <property type="entry name" value="Fe-transptr_FeoA-like"/>
</dbReference>
<dbReference type="Pfam" id="PF04023">
    <property type="entry name" value="FeoA"/>
    <property type="match status" value="1"/>
</dbReference>
<dbReference type="PANTHER" id="PTHR43151:SF1">
    <property type="entry name" value="SSR2333 PROTEIN"/>
    <property type="match status" value="1"/>
</dbReference>
<accession>A0A497EW04</accession>
<dbReference type="InterPro" id="IPR038157">
    <property type="entry name" value="FeoA_core_dom"/>
</dbReference>
<reference evidence="5 6" key="1">
    <citation type="submission" date="2018-06" db="EMBL/GenBank/DDBJ databases">
        <title>Extensive metabolic versatility and redundancy in microbially diverse, dynamic hydrothermal sediments.</title>
        <authorList>
            <person name="Dombrowski N."/>
            <person name="Teske A."/>
            <person name="Baker B.J."/>
        </authorList>
    </citation>
    <scope>NUCLEOTIDE SEQUENCE [LARGE SCALE GENOMIC DNA]</scope>
    <source>
        <strain evidence="4">B34_G17</strain>
        <strain evidence="3">B66_G16</strain>
    </source>
</reference>
<evidence type="ECO:0000256" key="1">
    <source>
        <dbReference type="ARBA" id="ARBA00023004"/>
    </source>
</evidence>
<dbReference type="SUPFAM" id="SSF50037">
    <property type="entry name" value="C-terminal domain of transcriptional repressors"/>
    <property type="match status" value="1"/>
</dbReference>
<proteinExistence type="predicted"/>
<evidence type="ECO:0000313" key="4">
    <source>
        <dbReference type="EMBL" id="RLE51161.1"/>
    </source>
</evidence>
<protein>
    <submittedName>
        <fullName evidence="4">Ferrous iron transport protein A</fullName>
    </submittedName>
</protein>
<dbReference type="AlphaFoldDB" id="A0A497EW04"/>
<dbReference type="PANTHER" id="PTHR43151">
    <property type="entry name" value="FEOA FAMILY PROTEIN"/>
    <property type="match status" value="1"/>
</dbReference>
<feature type="domain" description="Ferrous iron transporter FeoA-like" evidence="2">
    <location>
        <begin position="23"/>
        <end position="95"/>
    </location>
</feature>
<name>A0A497EW04_9CREN</name>
<evidence type="ECO:0000259" key="2">
    <source>
        <dbReference type="SMART" id="SM00899"/>
    </source>
</evidence>
<dbReference type="InterPro" id="IPR008988">
    <property type="entry name" value="Transcriptional_repressor_C"/>
</dbReference>
<evidence type="ECO:0000313" key="3">
    <source>
        <dbReference type="EMBL" id="RLE50648.1"/>
    </source>
</evidence>
<dbReference type="EMBL" id="QMQX01000127">
    <property type="protein sequence ID" value="RLE51161.1"/>
    <property type="molecule type" value="Genomic_DNA"/>
</dbReference>
<keyword evidence="1" id="KW-0408">Iron</keyword>
<sequence>MSSPYDVTRFSSTHLGTSERDVIPLAALKPGDKAVVVAIVGGPGLIRRLADLGLTPGTEVEMSRRGVLRGPIEVYVRGVRLALGFGVASKVLVKPL</sequence>
<gene>
    <name evidence="3" type="ORF">DRJ31_00405</name>
    <name evidence="4" type="ORF">DRJ33_06420</name>
</gene>
<dbReference type="SMART" id="SM00899">
    <property type="entry name" value="FeoA"/>
    <property type="match status" value="1"/>
</dbReference>
<dbReference type="Proteomes" id="UP000272051">
    <property type="component" value="Unassembled WGS sequence"/>
</dbReference>
<evidence type="ECO:0000313" key="6">
    <source>
        <dbReference type="Proteomes" id="UP000278475"/>
    </source>
</evidence>
<evidence type="ECO:0000313" key="5">
    <source>
        <dbReference type="Proteomes" id="UP000272051"/>
    </source>
</evidence>
<dbReference type="InterPro" id="IPR053184">
    <property type="entry name" value="FeoA-like"/>
</dbReference>
<dbReference type="EMBL" id="QMQV01000002">
    <property type="protein sequence ID" value="RLE50648.1"/>
    <property type="molecule type" value="Genomic_DNA"/>
</dbReference>
<dbReference type="Proteomes" id="UP000278475">
    <property type="component" value="Unassembled WGS sequence"/>
</dbReference>
<organism evidence="4 5">
    <name type="scientific">Thermoproteota archaeon</name>
    <dbReference type="NCBI Taxonomy" id="2056631"/>
    <lineage>
        <taxon>Archaea</taxon>
        <taxon>Thermoproteota</taxon>
    </lineage>
</organism>
<dbReference type="Gene3D" id="2.30.30.90">
    <property type="match status" value="1"/>
</dbReference>
<dbReference type="GO" id="GO:0046914">
    <property type="term" value="F:transition metal ion binding"/>
    <property type="evidence" value="ECO:0007669"/>
    <property type="project" value="InterPro"/>
</dbReference>